<evidence type="ECO:0000256" key="1">
    <source>
        <dbReference type="SAM" id="MobiDB-lite"/>
    </source>
</evidence>
<reference evidence="3" key="1">
    <citation type="submission" date="2015-05" db="EMBL/GenBank/DDBJ databases">
        <authorList>
            <person name="Wang D.B."/>
            <person name="Wang M."/>
        </authorList>
    </citation>
    <scope>NUCLEOTIDE SEQUENCE</scope>
    <source>
        <strain evidence="3">36-1</strain>
    </source>
</reference>
<reference evidence="3 4" key="2">
    <citation type="journal article" date="2016" name="Front. Microbiol.">
        <title>Genome and transcriptome sequences reveal the specific parasitism of the nematophagous Purpureocillium lilacinum 36-1.</title>
        <authorList>
            <person name="Xie J."/>
            <person name="Li S."/>
            <person name="Mo C."/>
            <person name="Xiao X."/>
            <person name="Peng D."/>
            <person name="Wang G."/>
            <person name="Xiao Y."/>
        </authorList>
    </citation>
    <scope>NUCLEOTIDE SEQUENCE [LARGE SCALE GENOMIC DNA]</scope>
    <source>
        <strain evidence="3 4">36-1</strain>
    </source>
</reference>
<sequence>MAGVAYIGVCPVAGVAQESRAETRLSSSGRFPTRYGMLVNGGEKVRYLLPSEAVPEDRCSWNETVPYSEVARGPNQDNRVPAYREAGHALVDALHRKGDARKTGEIGGHGQTALAFQQSRSRTL</sequence>
<evidence type="ECO:0000313" key="3">
    <source>
        <dbReference type="EMBL" id="PWI75075.1"/>
    </source>
</evidence>
<comment type="caution">
    <text evidence="3">The sequence shown here is derived from an EMBL/GenBank/DDBJ whole genome shotgun (WGS) entry which is preliminary data.</text>
</comment>
<evidence type="ECO:0000313" key="5">
    <source>
        <dbReference type="Proteomes" id="UP001287286"/>
    </source>
</evidence>
<dbReference type="Proteomes" id="UP000245956">
    <property type="component" value="Unassembled WGS sequence"/>
</dbReference>
<feature type="region of interest" description="Disordered" evidence="1">
    <location>
        <begin position="100"/>
        <end position="124"/>
    </location>
</feature>
<dbReference type="Proteomes" id="UP001287286">
    <property type="component" value="Unassembled WGS sequence"/>
</dbReference>
<dbReference type="EMBL" id="JAWRVI010000062">
    <property type="protein sequence ID" value="KAK4082660.1"/>
    <property type="molecule type" value="Genomic_DNA"/>
</dbReference>
<gene>
    <name evidence="3" type="ORF">PCL_05733</name>
    <name evidence="2" type="ORF">Purlil1_11080</name>
</gene>
<evidence type="ECO:0000313" key="2">
    <source>
        <dbReference type="EMBL" id="KAK4082660.1"/>
    </source>
</evidence>
<reference evidence="2 5" key="4">
    <citation type="journal article" date="2024" name="Microbiol. Resour. Announc.">
        <title>Genome annotations for the ascomycete fungi Trichoderma harzianum, Trichoderma aggressivum, and Purpureocillium lilacinum.</title>
        <authorList>
            <person name="Beijen E.P.W."/>
            <person name="Ohm R.A."/>
        </authorList>
    </citation>
    <scope>NUCLEOTIDE SEQUENCE [LARGE SCALE GENOMIC DNA]</scope>
    <source>
        <strain evidence="2 5">CBS 150709</strain>
    </source>
</reference>
<feature type="compositionally biased region" description="Polar residues" evidence="1">
    <location>
        <begin position="114"/>
        <end position="124"/>
    </location>
</feature>
<reference evidence="2" key="3">
    <citation type="submission" date="2023-11" db="EMBL/GenBank/DDBJ databases">
        <authorList>
            <person name="Beijen E."/>
            <person name="Ohm R.A."/>
        </authorList>
    </citation>
    <scope>NUCLEOTIDE SEQUENCE</scope>
    <source>
        <strain evidence="2">CBS 150709</strain>
    </source>
</reference>
<name>A0A2U3EKP0_PURLI</name>
<keyword evidence="5" id="KW-1185">Reference proteome</keyword>
<dbReference type="EMBL" id="LCWV01000002">
    <property type="protein sequence ID" value="PWI75075.1"/>
    <property type="molecule type" value="Genomic_DNA"/>
</dbReference>
<protein>
    <submittedName>
        <fullName evidence="3">Uncharacterized protein</fullName>
    </submittedName>
</protein>
<organism evidence="3 4">
    <name type="scientific">Purpureocillium lilacinum</name>
    <name type="common">Paecilomyces lilacinus</name>
    <dbReference type="NCBI Taxonomy" id="33203"/>
    <lineage>
        <taxon>Eukaryota</taxon>
        <taxon>Fungi</taxon>
        <taxon>Dikarya</taxon>
        <taxon>Ascomycota</taxon>
        <taxon>Pezizomycotina</taxon>
        <taxon>Sordariomycetes</taxon>
        <taxon>Hypocreomycetidae</taxon>
        <taxon>Hypocreales</taxon>
        <taxon>Ophiocordycipitaceae</taxon>
        <taxon>Purpureocillium</taxon>
    </lineage>
</organism>
<evidence type="ECO:0000313" key="4">
    <source>
        <dbReference type="Proteomes" id="UP000245956"/>
    </source>
</evidence>
<accession>A0A2U3EKP0</accession>
<proteinExistence type="predicted"/>
<dbReference type="AlphaFoldDB" id="A0A2U3EKP0"/>